<dbReference type="PANTHER" id="PTHR28242:SF52">
    <property type="entry name" value="PHOSPHORELAY INTERMEDIATE PROTEIN YPD1"/>
    <property type="match status" value="1"/>
</dbReference>
<comment type="caution">
    <text evidence="4">The sequence shown here is derived from an EMBL/GenBank/DDBJ whole genome shotgun (WGS) entry which is preliminary data.</text>
</comment>
<dbReference type="Gene3D" id="1.20.120.160">
    <property type="entry name" value="HPT domain"/>
    <property type="match status" value="1"/>
</dbReference>
<reference evidence="4 5" key="1">
    <citation type="submission" date="2019-02" db="EMBL/GenBank/DDBJ databases">
        <title>Genome sequencing of the rare red list fungi Antrodiella citrinella (Flaviporus citrinellus).</title>
        <authorList>
            <person name="Buettner E."/>
            <person name="Kellner H."/>
        </authorList>
    </citation>
    <scope>NUCLEOTIDE SEQUENCE [LARGE SCALE GENOMIC DNA]</scope>
    <source>
        <strain evidence="4 5">DSM 108506</strain>
    </source>
</reference>
<proteinExistence type="predicted"/>
<dbReference type="GO" id="GO:0009927">
    <property type="term" value="F:histidine phosphotransfer kinase activity"/>
    <property type="evidence" value="ECO:0007669"/>
    <property type="project" value="InterPro"/>
</dbReference>
<feature type="region of interest" description="Disordered" evidence="2">
    <location>
        <begin position="1"/>
        <end position="44"/>
    </location>
</feature>
<feature type="domain" description="HPt" evidence="3">
    <location>
        <begin position="148"/>
        <end position="251"/>
    </location>
</feature>
<feature type="modified residue" description="Phosphohistidine" evidence="1">
    <location>
        <position position="187"/>
    </location>
</feature>
<dbReference type="Proteomes" id="UP000308730">
    <property type="component" value="Unassembled WGS sequence"/>
</dbReference>
<evidence type="ECO:0000259" key="3">
    <source>
        <dbReference type="PROSITE" id="PS50894"/>
    </source>
</evidence>
<evidence type="ECO:0000256" key="1">
    <source>
        <dbReference type="PROSITE-ProRule" id="PRU00110"/>
    </source>
</evidence>
<dbReference type="GO" id="GO:0005634">
    <property type="term" value="C:nucleus"/>
    <property type="evidence" value="ECO:0007669"/>
    <property type="project" value="TreeGrafter"/>
</dbReference>
<dbReference type="InterPro" id="IPR008207">
    <property type="entry name" value="Sig_transdc_His_kin_Hpt_dom"/>
</dbReference>
<accession>A0A4S4MPN6</accession>
<dbReference type="GO" id="GO:0043424">
    <property type="term" value="F:protein histidine kinase binding"/>
    <property type="evidence" value="ECO:0007669"/>
    <property type="project" value="InterPro"/>
</dbReference>
<dbReference type="PANTHER" id="PTHR28242">
    <property type="entry name" value="PHOSPHORELAY INTERMEDIATE PROTEIN YPD1"/>
    <property type="match status" value="1"/>
</dbReference>
<dbReference type="GO" id="GO:0000160">
    <property type="term" value="P:phosphorelay signal transduction system"/>
    <property type="evidence" value="ECO:0007669"/>
    <property type="project" value="InterPro"/>
</dbReference>
<keyword evidence="1" id="KW-0597">Phosphoprotein</keyword>
<keyword evidence="5" id="KW-1185">Reference proteome</keyword>
<sequence length="259" mass="28581">MSFSRAASEAPAVPPPRSPIHHATKESIRHTSPGPSIVPNGKITAELPPKSIASALSPVLLSPPPSIKPLVVEKERESSKPPVQGKFSYHHPTFFPSCAYADPYPLPHAMLKPQVLEPTPEPEPELESGEAIEMETFEQILELDEDDTHDFSYGMVVAYFSQASQTFQEMDDALKAEELEKLSQLGHFLKGSSAALGVAKVQATCEIIQHLGKMQEDDRKISQAEALRKLAPLLTRVKKEYVVAEAWLRKFYEEAGVTE</sequence>
<name>A0A4S4MPN6_9APHY</name>
<dbReference type="GO" id="GO:0005737">
    <property type="term" value="C:cytoplasm"/>
    <property type="evidence" value="ECO:0007669"/>
    <property type="project" value="TreeGrafter"/>
</dbReference>
<dbReference type="EMBL" id="SGPM01000211">
    <property type="protein sequence ID" value="THH27972.1"/>
    <property type="molecule type" value="Genomic_DNA"/>
</dbReference>
<dbReference type="SUPFAM" id="SSF47226">
    <property type="entry name" value="Histidine-containing phosphotransfer domain, HPT domain"/>
    <property type="match status" value="1"/>
</dbReference>
<protein>
    <recommendedName>
        <fullName evidence="3">HPt domain-containing protein</fullName>
    </recommendedName>
</protein>
<gene>
    <name evidence="4" type="ORF">EUX98_g6206</name>
</gene>
<dbReference type="SMART" id="SM00073">
    <property type="entry name" value="HPT"/>
    <property type="match status" value="1"/>
</dbReference>
<dbReference type="Pfam" id="PF01627">
    <property type="entry name" value="Hpt"/>
    <property type="match status" value="1"/>
</dbReference>
<dbReference type="CDD" id="cd00088">
    <property type="entry name" value="HPT"/>
    <property type="match status" value="1"/>
</dbReference>
<evidence type="ECO:0000313" key="5">
    <source>
        <dbReference type="Proteomes" id="UP000308730"/>
    </source>
</evidence>
<evidence type="ECO:0000256" key="2">
    <source>
        <dbReference type="SAM" id="MobiDB-lite"/>
    </source>
</evidence>
<evidence type="ECO:0000313" key="4">
    <source>
        <dbReference type="EMBL" id="THH27972.1"/>
    </source>
</evidence>
<dbReference type="OrthoDB" id="1673781at2759"/>
<dbReference type="InterPro" id="IPR036641">
    <property type="entry name" value="HPT_dom_sf"/>
</dbReference>
<dbReference type="PROSITE" id="PS50894">
    <property type="entry name" value="HPT"/>
    <property type="match status" value="1"/>
</dbReference>
<dbReference type="InterPro" id="IPR045871">
    <property type="entry name" value="AHP1-5/YPD1"/>
</dbReference>
<dbReference type="AlphaFoldDB" id="A0A4S4MPN6"/>
<organism evidence="4 5">
    <name type="scientific">Antrodiella citrinella</name>
    <dbReference type="NCBI Taxonomy" id="2447956"/>
    <lineage>
        <taxon>Eukaryota</taxon>
        <taxon>Fungi</taxon>
        <taxon>Dikarya</taxon>
        <taxon>Basidiomycota</taxon>
        <taxon>Agaricomycotina</taxon>
        <taxon>Agaricomycetes</taxon>
        <taxon>Polyporales</taxon>
        <taxon>Steccherinaceae</taxon>
        <taxon>Antrodiella</taxon>
    </lineage>
</organism>